<organism evidence="2 4">
    <name type="scientific">Draconibacterium orientale</name>
    <dbReference type="NCBI Taxonomy" id="1168034"/>
    <lineage>
        <taxon>Bacteria</taxon>
        <taxon>Pseudomonadati</taxon>
        <taxon>Bacteroidota</taxon>
        <taxon>Bacteroidia</taxon>
        <taxon>Marinilabiliales</taxon>
        <taxon>Prolixibacteraceae</taxon>
        <taxon>Draconibacterium</taxon>
    </lineage>
</organism>
<proteinExistence type="predicted"/>
<accession>X5E1L0</accession>
<evidence type="ECO:0000313" key="4">
    <source>
        <dbReference type="Proteomes" id="UP000181981"/>
    </source>
</evidence>
<reference evidence="2 4" key="2">
    <citation type="submission" date="2016-10" db="EMBL/GenBank/DDBJ databases">
        <authorList>
            <person name="de Groot N.N."/>
        </authorList>
    </citation>
    <scope>NUCLEOTIDE SEQUENCE [LARGE SCALE GENOMIC DNA]</scope>
    <source>
        <strain evidence="2 4">DSM 25947</strain>
    </source>
</reference>
<dbReference type="Proteomes" id="UP000023772">
    <property type="component" value="Chromosome"/>
</dbReference>
<name>X5E1L0_9BACT</name>
<sequence>MEALTIHPQNNEQLKAIKSVLKAMKIPFEKSLYNPEFLKKIQESEKHQEDAVILKCEEDISNYLKNPDTDVQD</sequence>
<dbReference type="EMBL" id="CP007451">
    <property type="protein sequence ID" value="AHW61335.1"/>
    <property type="molecule type" value="Genomic_DNA"/>
</dbReference>
<dbReference type="KEGG" id="dori:FH5T_21595"/>
<dbReference type="Proteomes" id="UP000181981">
    <property type="component" value="Unassembled WGS sequence"/>
</dbReference>
<evidence type="ECO:0000313" key="1">
    <source>
        <dbReference type="EMBL" id="AHW61335.1"/>
    </source>
</evidence>
<dbReference type="RefSeq" id="WP_038563123.1">
    <property type="nucleotide sequence ID" value="NZ_FOHT01000068.1"/>
</dbReference>
<dbReference type="EMBL" id="FOHT01000068">
    <property type="protein sequence ID" value="SEU16450.1"/>
    <property type="molecule type" value="Genomic_DNA"/>
</dbReference>
<keyword evidence="1" id="KW-0689">Ribosomal protein</keyword>
<keyword evidence="1" id="KW-0687">Ribonucleoprotein</keyword>
<reference evidence="1 3" key="1">
    <citation type="submission" date="2014-03" db="EMBL/GenBank/DDBJ databases">
        <title>Complete genome sequence of a deeply braunched marine Bacteroidia bacterium Draconibacterium orientale type strain FH5T.</title>
        <authorList>
            <person name="Li X."/>
            <person name="Wang X."/>
            <person name="Xie Z."/>
            <person name="Du Z."/>
            <person name="Chen G."/>
        </authorList>
    </citation>
    <scope>NUCLEOTIDE SEQUENCE [LARGE SCALE GENOMIC DNA]</scope>
    <source>
        <strain evidence="1 3">FH5</strain>
    </source>
</reference>
<dbReference type="GO" id="GO:0005840">
    <property type="term" value="C:ribosome"/>
    <property type="evidence" value="ECO:0007669"/>
    <property type="project" value="UniProtKB-KW"/>
</dbReference>
<dbReference type="OrthoDB" id="827255at2"/>
<dbReference type="AlphaFoldDB" id="X5E1L0"/>
<evidence type="ECO:0000313" key="3">
    <source>
        <dbReference type="Proteomes" id="UP000023772"/>
    </source>
</evidence>
<gene>
    <name evidence="1" type="ORF">FH5T_21595</name>
    <name evidence="2" type="ORF">SAMN05444285_1687</name>
</gene>
<dbReference type="HOGENOM" id="CLU_2698754_0_0_10"/>
<dbReference type="Pfam" id="PF10884">
    <property type="entry name" value="DUF2683"/>
    <property type="match status" value="1"/>
</dbReference>
<protein>
    <submittedName>
        <fullName evidence="1">30S ribosomal protein S16</fullName>
    </submittedName>
</protein>
<evidence type="ECO:0000313" key="2">
    <source>
        <dbReference type="EMBL" id="SEU16450.1"/>
    </source>
</evidence>
<dbReference type="InterPro" id="IPR020271">
    <property type="entry name" value="Uncharacterised_MJ1172"/>
</dbReference>
<keyword evidence="3" id="KW-1185">Reference proteome</keyword>